<dbReference type="SUPFAM" id="SSF53474">
    <property type="entry name" value="alpha/beta-Hydrolases"/>
    <property type="match status" value="1"/>
</dbReference>
<dbReference type="Gene3D" id="3.40.50.1820">
    <property type="entry name" value="alpha/beta hydrolase"/>
    <property type="match status" value="1"/>
</dbReference>
<protein>
    <recommendedName>
        <fullName evidence="2">Maspardin</fullName>
    </recommendedName>
</protein>
<evidence type="ECO:0000256" key="1">
    <source>
        <dbReference type="ARBA" id="ARBA00004496"/>
    </source>
</evidence>
<dbReference type="GO" id="GO:0005737">
    <property type="term" value="C:cytoplasm"/>
    <property type="evidence" value="ECO:0007669"/>
    <property type="project" value="UniProtKB-SubCell"/>
</dbReference>
<accession>A0AAD9G7V9</accession>
<dbReference type="InterPro" id="IPR029058">
    <property type="entry name" value="AB_hydrolase_fold"/>
</dbReference>
<proteinExistence type="predicted"/>
<keyword evidence="6" id="KW-1185">Reference proteome</keyword>
<keyword evidence="3" id="KW-0963">Cytoplasm</keyword>
<organism evidence="5 6">
    <name type="scientific">Babesia divergens</name>
    <dbReference type="NCBI Taxonomy" id="32595"/>
    <lineage>
        <taxon>Eukaryota</taxon>
        <taxon>Sar</taxon>
        <taxon>Alveolata</taxon>
        <taxon>Apicomplexa</taxon>
        <taxon>Aconoidasida</taxon>
        <taxon>Piroplasmida</taxon>
        <taxon>Babesiidae</taxon>
        <taxon>Babesia</taxon>
    </lineage>
</organism>
<evidence type="ECO:0000259" key="4">
    <source>
        <dbReference type="Pfam" id="PF12697"/>
    </source>
</evidence>
<dbReference type="PANTHER" id="PTHR15913:SF0">
    <property type="entry name" value="MASPARDIN"/>
    <property type="match status" value="1"/>
</dbReference>
<dbReference type="EMBL" id="JAHBMH010000073">
    <property type="protein sequence ID" value="KAK1933478.1"/>
    <property type="molecule type" value="Genomic_DNA"/>
</dbReference>
<dbReference type="InterPro" id="IPR000073">
    <property type="entry name" value="AB_hydrolase_1"/>
</dbReference>
<gene>
    <name evidence="5" type="ORF">X943_003833</name>
</gene>
<name>A0AAD9G7V9_BABDI</name>
<dbReference type="InterPro" id="IPR026151">
    <property type="entry name" value="Maspardin"/>
</dbReference>
<dbReference type="AlphaFoldDB" id="A0AAD9G7V9"/>
<dbReference type="Pfam" id="PF12697">
    <property type="entry name" value="Abhydrolase_6"/>
    <property type="match status" value="1"/>
</dbReference>
<evidence type="ECO:0000256" key="3">
    <source>
        <dbReference type="ARBA" id="ARBA00022490"/>
    </source>
</evidence>
<evidence type="ECO:0000256" key="2">
    <source>
        <dbReference type="ARBA" id="ARBA00020148"/>
    </source>
</evidence>
<reference evidence="5" key="1">
    <citation type="journal article" date="2014" name="Nucleic Acids Res.">
        <title>The evolutionary dynamics of variant antigen genes in Babesia reveal a history of genomic innovation underlying host-parasite interaction.</title>
        <authorList>
            <person name="Jackson A.P."/>
            <person name="Otto T.D."/>
            <person name="Darby A."/>
            <person name="Ramaprasad A."/>
            <person name="Xia D."/>
            <person name="Echaide I.E."/>
            <person name="Farber M."/>
            <person name="Gahlot S."/>
            <person name="Gamble J."/>
            <person name="Gupta D."/>
            <person name="Gupta Y."/>
            <person name="Jackson L."/>
            <person name="Malandrin L."/>
            <person name="Malas T.B."/>
            <person name="Moussa E."/>
            <person name="Nair M."/>
            <person name="Reid A.J."/>
            <person name="Sanders M."/>
            <person name="Sharma J."/>
            <person name="Tracey A."/>
            <person name="Quail M.A."/>
            <person name="Weir W."/>
            <person name="Wastling J.M."/>
            <person name="Hall N."/>
            <person name="Willadsen P."/>
            <person name="Lingelbach K."/>
            <person name="Shiels B."/>
            <person name="Tait A."/>
            <person name="Berriman M."/>
            <person name="Allred D.R."/>
            <person name="Pain A."/>
        </authorList>
    </citation>
    <scope>NUCLEOTIDE SEQUENCE</scope>
    <source>
        <strain evidence="5">1802A</strain>
    </source>
</reference>
<evidence type="ECO:0000313" key="5">
    <source>
        <dbReference type="EMBL" id="KAK1933478.1"/>
    </source>
</evidence>
<sequence length="378" mass="42405">MSKGKFHTPTVECQQSLRSIQSDYTRFKLENAIKRVFDPVSELYWTYYESSNVRKSSAESSGVVDLPSVVLLHGICGTAGCYFYIVNKLAEAGVRCISAQYPEYYSPDEWIAGLLHFIEYLKLSKPLVFGSDLGGYLLQLFVETYPESVCSIALCNSYRRTDGFSSSPDFRGLYGRLYSVLPHMILRNIYIDSYICPPKGPRSATKVPVLEHMAREFMAHELDQLSASELGSRISLQMSTDYVDDYVIRRISPNRILIIETSNNNIPEELNDDMLVAYRDAKIATMRAGGDFPYLTKPDEIVTFLLVHLTNVCLLQNEKNIQAENGTAKTLVSCGQARDVAISTIMRKSSESSQCSLVPGAYSCDYNDYVTPSLSDVD</sequence>
<comment type="subcellular location">
    <subcellularLocation>
        <location evidence="1">Cytoplasm</location>
    </subcellularLocation>
</comment>
<reference evidence="5" key="2">
    <citation type="submission" date="2021-05" db="EMBL/GenBank/DDBJ databases">
        <authorList>
            <person name="Pain A."/>
        </authorList>
    </citation>
    <scope>NUCLEOTIDE SEQUENCE</scope>
    <source>
        <strain evidence="5">1802A</strain>
    </source>
</reference>
<feature type="domain" description="AB hydrolase-1" evidence="4">
    <location>
        <begin position="69"/>
        <end position="302"/>
    </location>
</feature>
<dbReference type="Proteomes" id="UP001195914">
    <property type="component" value="Unassembled WGS sequence"/>
</dbReference>
<dbReference type="PANTHER" id="PTHR15913">
    <property type="entry name" value="ACID CLUSTER PROTEIN 33"/>
    <property type="match status" value="1"/>
</dbReference>
<comment type="caution">
    <text evidence="5">The sequence shown here is derived from an EMBL/GenBank/DDBJ whole genome shotgun (WGS) entry which is preliminary data.</text>
</comment>
<evidence type="ECO:0000313" key="6">
    <source>
        <dbReference type="Proteomes" id="UP001195914"/>
    </source>
</evidence>